<comment type="caution">
    <text evidence="1">The sequence shown here is derived from an EMBL/GenBank/DDBJ whole genome shotgun (WGS) entry which is preliminary data.</text>
</comment>
<proteinExistence type="predicted"/>
<gene>
    <name evidence="1" type="ORF">A3I56_03110</name>
</gene>
<organism evidence="1 2">
    <name type="scientific">Candidatus Roizmanbacteria bacterium RIFCSPLOWO2_02_FULL_43_10</name>
    <dbReference type="NCBI Taxonomy" id="1802078"/>
    <lineage>
        <taxon>Bacteria</taxon>
        <taxon>Candidatus Roizmaniibacteriota</taxon>
    </lineage>
</organism>
<protein>
    <submittedName>
        <fullName evidence="1">Uncharacterized protein</fullName>
    </submittedName>
</protein>
<dbReference type="AlphaFoldDB" id="A0A1F7K248"/>
<reference evidence="1 2" key="1">
    <citation type="journal article" date="2016" name="Nat. Commun.">
        <title>Thousands of microbial genomes shed light on interconnected biogeochemical processes in an aquifer system.</title>
        <authorList>
            <person name="Anantharaman K."/>
            <person name="Brown C.T."/>
            <person name="Hug L.A."/>
            <person name="Sharon I."/>
            <person name="Castelle C.J."/>
            <person name="Probst A.J."/>
            <person name="Thomas B.C."/>
            <person name="Singh A."/>
            <person name="Wilkins M.J."/>
            <person name="Karaoz U."/>
            <person name="Brodie E.L."/>
            <person name="Williams K.H."/>
            <person name="Hubbard S.S."/>
            <person name="Banfield J.F."/>
        </authorList>
    </citation>
    <scope>NUCLEOTIDE SEQUENCE [LARGE SCALE GENOMIC DNA]</scope>
</reference>
<evidence type="ECO:0000313" key="1">
    <source>
        <dbReference type="EMBL" id="OGK61906.1"/>
    </source>
</evidence>
<name>A0A1F7K248_9BACT</name>
<dbReference type="Proteomes" id="UP000176269">
    <property type="component" value="Unassembled WGS sequence"/>
</dbReference>
<sequence length="59" mass="6429">MSHSPEDKNIRIPSVVAFPQIPDVEITAKELAIKLIKSARALGQAVQAFLDPSKGDYHS</sequence>
<dbReference type="EMBL" id="MGBC01000004">
    <property type="protein sequence ID" value="OGK61906.1"/>
    <property type="molecule type" value="Genomic_DNA"/>
</dbReference>
<accession>A0A1F7K248</accession>
<evidence type="ECO:0000313" key="2">
    <source>
        <dbReference type="Proteomes" id="UP000176269"/>
    </source>
</evidence>